<dbReference type="GO" id="GO:0003676">
    <property type="term" value="F:nucleic acid binding"/>
    <property type="evidence" value="ECO:0007669"/>
    <property type="project" value="InterPro"/>
</dbReference>
<proteinExistence type="inferred from homology"/>
<dbReference type="Pfam" id="PF17768">
    <property type="entry name" value="RecJ_OB"/>
    <property type="match status" value="1"/>
</dbReference>
<dbReference type="AlphaFoldDB" id="A0A2H0N4U9"/>
<feature type="domain" description="DHHA1" evidence="7">
    <location>
        <begin position="379"/>
        <end position="473"/>
    </location>
</feature>
<dbReference type="Gene3D" id="3.90.1640.30">
    <property type="match status" value="1"/>
</dbReference>
<dbReference type="Pfam" id="PF02272">
    <property type="entry name" value="DHHA1"/>
    <property type="match status" value="1"/>
</dbReference>
<evidence type="ECO:0000256" key="1">
    <source>
        <dbReference type="ARBA" id="ARBA00005915"/>
    </source>
</evidence>
<dbReference type="SUPFAM" id="SSF64182">
    <property type="entry name" value="DHH phosphoesterases"/>
    <property type="match status" value="1"/>
</dbReference>
<evidence type="ECO:0000259" key="7">
    <source>
        <dbReference type="Pfam" id="PF02272"/>
    </source>
</evidence>
<reference evidence="9 10" key="1">
    <citation type="submission" date="2017-09" db="EMBL/GenBank/DDBJ databases">
        <title>Depth-based differentiation of microbial function through sediment-hosted aquifers and enrichment of novel symbionts in the deep terrestrial subsurface.</title>
        <authorList>
            <person name="Probst A.J."/>
            <person name="Ladd B."/>
            <person name="Jarett J.K."/>
            <person name="Geller-Mcgrath D.E."/>
            <person name="Sieber C.M."/>
            <person name="Emerson J.B."/>
            <person name="Anantharaman K."/>
            <person name="Thomas B.C."/>
            <person name="Malmstrom R."/>
            <person name="Stieglmeier M."/>
            <person name="Klingl A."/>
            <person name="Woyke T."/>
            <person name="Ryan C.M."/>
            <person name="Banfield J.F."/>
        </authorList>
    </citation>
    <scope>NUCLEOTIDE SEQUENCE [LARGE SCALE GENOMIC DNA]</scope>
    <source>
        <strain evidence="9">CG11_big_fil_rev_8_21_14_0_20_39_34</strain>
    </source>
</reference>
<dbReference type="EMBL" id="PCWN01000007">
    <property type="protein sequence ID" value="PIR03911.1"/>
    <property type="molecule type" value="Genomic_DNA"/>
</dbReference>
<keyword evidence="3" id="KW-0540">Nuclease</keyword>
<dbReference type="InterPro" id="IPR051673">
    <property type="entry name" value="SSDNA_exonuclease_RecJ"/>
</dbReference>
<comment type="similarity">
    <text evidence="1">Belongs to the RecJ family.</text>
</comment>
<dbReference type="InterPro" id="IPR001667">
    <property type="entry name" value="DDH_dom"/>
</dbReference>
<gene>
    <name evidence="9" type="primary">recJ</name>
    <name evidence="9" type="ORF">COV59_01855</name>
</gene>
<dbReference type="Proteomes" id="UP000229600">
    <property type="component" value="Unassembled WGS sequence"/>
</dbReference>
<dbReference type="PANTHER" id="PTHR30255:SF2">
    <property type="entry name" value="SINGLE-STRANDED-DNA-SPECIFIC EXONUCLEASE RECJ"/>
    <property type="match status" value="1"/>
</dbReference>
<evidence type="ECO:0000256" key="4">
    <source>
        <dbReference type="ARBA" id="ARBA00022801"/>
    </source>
</evidence>
<sequence length="607" mass="68695">MENLIHAEKYFGKIHKTMKKHWLVQSEPPKTFYDVYPELPHVVLDLVYHRNLHSQEQIDEFLNPDYSQDVHDPFLFSDMEKSVNRIFQAIEKNEKIVVHGDYDADGVCASVILVSTLEALGAKQVQNYLPDRETDGYGLNEKNMRAFAQEDVKLVISCDCGISNAPEVKIGNELGIDTIITDHHSIPENLPEAFAILHPKIESENYPDKNLAGGGVAFKLAQGLLLTHKKQGKELLCEDSHEAHEKWLLELVAISSVADMVPLLGESRTLTKYGLIVLNKTRRIGLQMLLREANLMEMDGSLKKEITAETIGFSLAPRINAAGRLDHSNVAYKLLMTKNAIEATDLAFALENNNKDRKNLTKEYLEVAIEQVKKDQMENPVLVVFNENWSSGLVGLIASRLKDLYNKPTLACTHRNGEIVGSGRSIDQFNLIAALQKNPEFFSKVGGHPAACGFTLKDNNQFENFKKTLIETYNQETKGQKFEPTLHIDAVLTLDTISWDLYDLLNKFQPFGQKNPSPTYVAFDVRVHRIDPLGKSGEHLKLSLEQNGKIKTAIGWSLCKKDNEDSPNWCSILKQNDIIDIVFEMEVNEWNGNRELRMKIIDLHKHI</sequence>
<dbReference type="PANTHER" id="PTHR30255">
    <property type="entry name" value="SINGLE-STRANDED-DNA-SPECIFIC EXONUCLEASE RECJ"/>
    <property type="match status" value="1"/>
</dbReference>
<dbReference type="GO" id="GO:0008409">
    <property type="term" value="F:5'-3' exonuclease activity"/>
    <property type="evidence" value="ECO:0007669"/>
    <property type="project" value="InterPro"/>
</dbReference>
<evidence type="ECO:0000256" key="3">
    <source>
        <dbReference type="ARBA" id="ARBA00022722"/>
    </source>
</evidence>
<evidence type="ECO:0000256" key="2">
    <source>
        <dbReference type="ARBA" id="ARBA00019841"/>
    </source>
</evidence>
<organism evidence="9 10">
    <name type="scientific">Candidatus Magasanikbacteria bacterium CG11_big_fil_rev_8_21_14_0_20_39_34</name>
    <dbReference type="NCBI Taxonomy" id="1974653"/>
    <lineage>
        <taxon>Bacteria</taxon>
        <taxon>Candidatus Magasanikiibacteriota</taxon>
    </lineage>
</organism>
<dbReference type="InterPro" id="IPR003156">
    <property type="entry name" value="DHHA1_dom"/>
</dbReference>
<name>A0A2H0N4U9_9BACT</name>
<dbReference type="InterPro" id="IPR041122">
    <property type="entry name" value="RecJ_OB"/>
</dbReference>
<dbReference type="Gene3D" id="3.10.310.30">
    <property type="match status" value="1"/>
</dbReference>
<feature type="domain" description="DDH" evidence="6">
    <location>
        <begin position="95"/>
        <end position="232"/>
    </location>
</feature>
<keyword evidence="4" id="KW-0378">Hydrolase</keyword>
<dbReference type="GO" id="GO:0006281">
    <property type="term" value="P:DNA repair"/>
    <property type="evidence" value="ECO:0007669"/>
    <property type="project" value="InterPro"/>
</dbReference>
<evidence type="ECO:0000313" key="9">
    <source>
        <dbReference type="EMBL" id="PIR03911.1"/>
    </source>
</evidence>
<comment type="caution">
    <text evidence="9">The sequence shown here is derived from an EMBL/GenBank/DDBJ whole genome shotgun (WGS) entry which is preliminary data.</text>
</comment>
<evidence type="ECO:0000259" key="8">
    <source>
        <dbReference type="Pfam" id="PF17768"/>
    </source>
</evidence>
<protein>
    <recommendedName>
        <fullName evidence="2">Single-stranded-DNA-specific exonuclease RecJ</fullName>
    </recommendedName>
</protein>
<keyword evidence="5 9" id="KW-0269">Exonuclease</keyword>
<feature type="domain" description="RecJ OB" evidence="8">
    <location>
        <begin position="488"/>
        <end position="602"/>
    </location>
</feature>
<evidence type="ECO:0000256" key="5">
    <source>
        <dbReference type="ARBA" id="ARBA00022839"/>
    </source>
</evidence>
<dbReference type="GO" id="GO:0006310">
    <property type="term" value="P:DNA recombination"/>
    <property type="evidence" value="ECO:0007669"/>
    <property type="project" value="InterPro"/>
</dbReference>
<evidence type="ECO:0000313" key="10">
    <source>
        <dbReference type="Proteomes" id="UP000229600"/>
    </source>
</evidence>
<evidence type="ECO:0000259" key="6">
    <source>
        <dbReference type="Pfam" id="PF01368"/>
    </source>
</evidence>
<dbReference type="NCBIfam" id="TIGR00644">
    <property type="entry name" value="recJ"/>
    <property type="match status" value="1"/>
</dbReference>
<dbReference type="InterPro" id="IPR004610">
    <property type="entry name" value="RecJ"/>
</dbReference>
<dbReference type="Pfam" id="PF01368">
    <property type="entry name" value="DHH"/>
    <property type="match status" value="1"/>
</dbReference>
<dbReference type="InterPro" id="IPR038763">
    <property type="entry name" value="DHH_sf"/>
</dbReference>
<accession>A0A2H0N4U9</accession>